<feature type="region of interest" description="Disordered" evidence="1">
    <location>
        <begin position="36"/>
        <end position="56"/>
    </location>
</feature>
<protein>
    <submittedName>
        <fullName evidence="2">Uncharacterized protein</fullName>
    </submittedName>
</protein>
<evidence type="ECO:0000313" key="2">
    <source>
        <dbReference type="EnsemblMetazoa" id="SCAU000825-PA"/>
    </source>
</evidence>
<dbReference type="GO" id="GO:0005783">
    <property type="term" value="C:endoplasmic reticulum"/>
    <property type="evidence" value="ECO:0007669"/>
    <property type="project" value="TreeGrafter"/>
</dbReference>
<evidence type="ECO:0000256" key="1">
    <source>
        <dbReference type="SAM" id="MobiDB-lite"/>
    </source>
</evidence>
<keyword evidence="3" id="KW-1185">Reference proteome</keyword>
<dbReference type="EnsemblMetazoa" id="SCAU000825-RA">
    <property type="protein sequence ID" value="SCAU000825-PA"/>
    <property type="gene ID" value="SCAU000825"/>
</dbReference>
<sequence length="429" mass="48469">MIGISNDNQISQQQYKTSCLGQNKMSTTAALKAHHQHHNHSAVAAASFQPNKSQNNTTAMKMSSLAADLCKAAAKPLETAVVVNSIIYSKPSFCSIVVDIGGSATATTAASATSTSKATTTTVPTAAAAGGKVEVTKDKMAEKEKNRTPQSTWSDKNSFVPPFANEGFFPMAALAAPITAQDAHVYMMCTTMNGSINHHISEFCDNLISMGLFDKMTDNHEHDDDSLIEFAYDDEDEGPFNQNEIEEEEDDEDDEDDNDIDVDETDDDDAECEDDDDFCLFTGEDVVDFIKPCPIAKATNEYCDKKKKVRFNTKPEVHVMHAWNYAYRAARKGHWEMYARDRERFKMRINRVANILNPILEPEHRLKVYENRFAILHVVKKETPLVLAEVEEPKGKPKPQIPHPIPRKTKRQKRERKEKRRRRMRMFRF</sequence>
<dbReference type="PANTHER" id="PTHR16489">
    <property type="entry name" value="GH11727P"/>
    <property type="match status" value="1"/>
</dbReference>
<organism evidence="2 3">
    <name type="scientific">Stomoxys calcitrans</name>
    <name type="common">Stable fly</name>
    <name type="synonym">Conops calcitrans</name>
    <dbReference type="NCBI Taxonomy" id="35570"/>
    <lineage>
        <taxon>Eukaryota</taxon>
        <taxon>Metazoa</taxon>
        <taxon>Ecdysozoa</taxon>
        <taxon>Arthropoda</taxon>
        <taxon>Hexapoda</taxon>
        <taxon>Insecta</taxon>
        <taxon>Pterygota</taxon>
        <taxon>Neoptera</taxon>
        <taxon>Endopterygota</taxon>
        <taxon>Diptera</taxon>
        <taxon>Brachycera</taxon>
        <taxon>Muscomorpha</taxon>
        <taxon>Muscoidea</taxon>
        <taxon>Muscidae</taxon>
        <taxon>Stomoxys</taxon>
    </lineage>
</organism>
<feature type="region of interest" description="Disordered" evidence="1">
    <location>
        <begin position="245"/>
        <end position="272"/>
    </location>
</feature>
<dbReference type="OrthoDB" id="5976067at2759"/>
<dbReference type="KEGG" id="scac:106090894"/>
<reference evidence="2" key="1">
    <citation type="submission" date="2020-05" db="UniProtKB">
        <authorList>
            <consortium name="EnsemblMetazoa"/>
        </authorList>
    </citation>
    <scope>IDENTIFICATION</scope>
    <source>
        <strain evidence="2">USDA</strain>
    </source>
</reference>
<dbReference type="GO" id="GO:0000164">
    <property type="term" value="C:protein phosphatase type 1 complex"/>
    <property type="evidence" value="ECO:0007669"/>
    <property type="project" value="TreeGrafter"/>
</dbReference>
<dbReference type="STRING" id="35570.A0A1I8NP93"/>
<dbReference type="InterPro" id="IPR051254">
    <property type="entry name" value="PPP1R15"/>
</dbReference>
<accession>A0A1I8NP93</accession>
<dbReference type="VEuPathDB" id="VectorBase:SCAU000825"/>
<dbReference type="GO" id="GO:0019888">
    <property type="term" value="F:protein phosphatase regulator activity"/>
    <property type="evidence" value="ECO:0007669"/>
    <property type="project" value="TreeGrafter"/>
</dbReference>
<dbReference type="GO" id="GO:0034976">
    <property type="term" value="P:response to endoplasmic reticulum stress"/>
    <property type="evidence" value="ECO:0007669"/>
    <property type="project" value="TreeGrafter"/>
</dbReference>
<feature type="compositionally biased region" description="Basic residues" evidence="1">
    <location>
        <begin position="405"/>
        <end position="429"/>
    </location>
</feature>
<evidence type="ECO:0000313" key="3">
    <source>
        <dbReference type="Proteomes" id="UP000095300"/>
    </source>
</evidence>
<dbReference type="Proteomes" id="UP000095300">
    <property type="component" value="Unassembled WGS sequence"/>
</dbReference>
<dbReference type="PANTHER" id="PTHR16489:SF12">
    <property type="entry name" value="GH11727P"/>
    <property type="match status" value="1"/>
</dbReference>
<name>A0A1I8NP93_STOCA</name>
<dbReference type="AlphaFoldDB" id="A0A1I8NP93"/>
<feature type="region of interest" description="Disordered" evidence="1">
    <location>
        <begin position="390"/>
        <end position="429"/>
    </location>
</feature>
<proteinExistence type="predicted"/>
<gene>
    <name evidence="2" type="primary">106090894</name>
</gene>